<dbReference type="RefSeq" id="WP_004484545.1">
    <property type="nucleotide sequence ID" value="NZ_AHON02000028.1"/>
</dbReference>
<dbReference type="EMBL" id="AHON02000028">
    <property type="protein sequence ID" value="EKO34615.1"/>
    <property type="molecule type" value="Genomic_DNA"/>
</dbReference>
<feature type="transmembrane region" description="Helical" evidence="1">
    <location>
        <begin position="50"/>
        <end position="69"/>
    </location>
</feature>
<feature type="non-terminal residue" evidence="3">
    <location>
        <position position="206"/>
    </location>
</feature>
<sequence length="206" mass="23960">MILKRFQRIYEQEPFILRVRALYLFLFNLVTFIFPGITYSIFIYEGELTYRPSFVLLISSSFLSMLLLWNGRFKSALIVTLTTILVGITLGMLFGDSEGNVLYSFPTMVIIFLLFTNIRTTIFISLYSFVLIFWFLYLLSQKGVLKTVFAVDSVLGFFIFTVIAFLTVNLLNSYIKEKDELIKEIHHRVRNNLQVLCGLVDLHRGD</sequence>
<protein>
    <submittedName>
        <fullName evidence="3">Histidine kinase domain protein</fullName>
    </submittedName>
</protein>
<reference evidence="3" key="1">
    <citation type="submission" date="2012-10" db="EMBL/GenBank/DDBJ databases">
        <authorList>
            <person name="Harkins D.M."/>
            <person name="Durkin A.S."/>
            <person name="Brinkac L.M."/>
            <person name="Haft D.H."/>
            <person name="Selengut J.D."/>
            <person name="Sanka R."/>
            <person name="DePew J."/>
            <person name="Purushe J."/>
            <person name="Matthias M.A."/>
            <person name="Vinetz J.M."/>
            <person name="Sutton G.G."/>
            <person name="Nierman W.C."/>
            <person name="Fouts D.E."/>
        </authorList>
    </citation>
    <scope>NUCLEOTIDE SEQUENCE [LARGE SCALE GENOMIC DNA]</scope>
    <source>
        <strain evidence="3">MOR084</strain>
    </source>
</reference>
<name>A0A0E2BGZ2_9LEPT</name>
<accession>A0A0E2BGZ2</accession>
<keyword evidence="1" id="KW-1133">Transmembrane helix</keyword>
<evidence type="ECO:0000313" key="4">
    <source>
        <dbReference type="Proteomes" id="UP000006329"/>
    </source>
</evidence>
<dbReference type="AlphaFoldDB" id="A0A0E2BGZ2"/>
<keyword evidence="3" id="KW-0418">Kinase</keyword>
<feature type="transmembrane region" description="Helical" evidence="1">
    <location>
        <begin position="154"/>
        <end position="175"/>
    </location>
</feature>
<dbReference type="Pfam" id="PF07568">
    <property type="entry name" value="HisKA_2"/>
    <property type="match status" value="1"/>
</dbReference>
<feature type="transmembrane region" description="Helical" evidence="1">
    <location>
        <begin position="122"/>
        <end position="139"/>
    </location>
</feature>
<feature type="transmembrane region" description="Helical" evidence="1">
    <location>
        <begin position="100"/>
        <end position="115"/>
    </location>
</feature>
<dbReference type="Proteomes" id="UP000006329">
    <property type="component" value="Unassembled WGS sequence"/>
</dbReference>
<keyword evidence="3" id="KW-0808">Transferase</keyword>
<feature type="transmembrane region" description="Helical" evidence="1">
    <location>
        <begin position="76"/>
        <end position="94"/>
    </location>
</feature>
<dbReference type="GO" id="GO:0016301">
    <property type="term" value="F:kinase activity"/>
    <property type="evidence" value="ECO:0007669"/>
    <property type="project" value="UniProtKB-KW"/>
</dbReference>
<feature type="transmembrane region" description="Helical" evidence="1">
    <location>
        <begin position="21"/>
        <end position="44"/>
    </location>
</feature>
<evidence type="ECO:0000259" key="2">
    <source>
        <dbReference type="Pfam" id="PF07568"/>
    </source>
</evidence>
<evidence type="ECO:0000313" key="3">
    <source>
        <dbReference type="EMBL" id="EKO34615.1"/>
    </source>
</evidence>
<organism evidence="3 4">
    <name type="scientific">Leptospira santarosai str. MOR084</name>
    <dbReference type="NCBI Taxonomy" id="1049984"/>
    <lineage>
        <taxon>Bacteria</taxon>
        <taxon>Pseudomonadati</taxon>
        <taxon>Spirochaetota</taxon>
        <taxon>Spirochaetia</taxon>
        <taxon>Leptospirales</taxon>
        <taxon>Leptospiraceae</taxon>
        <taxon>Leptospira</taxon>
    </lineage>
</organism>
<evidence type="ECO:0000256" key="1">
    <source>
        <dbReference type="SAM" id="Phobius"/>
    </source>
</evidence>
<feature type="domain" description="Signal transduction histidine kinase subgroup 2 dimerisation and phosphoacceptor" evidence="2">
    <location>
        <begin position="184"/>
        <end position="204"/>
    </location>
</feature>
<keyword evidence="1" id="KW-0812">Transmembrane</keyword>
<comment type="caution">
    <text evidence="3">The sequence shown here is derived from an EMBL/GenBank/DDBJ whole genome shotgun (WGS) entry which is preliminary data.</text>
</comment>
<keyword evidence="4" id="KW-1185">Reference proteome</keyword>
<keyword evidence="1" id="KW-0472">Membrane</keyword>
<proteinExistence type="predicted"/>
<gene>
    <name evidence="3" type="ORF">LEP1GSC179_4126</name>
</gene>
<dbReference type="InterPro" id="IPR011495">
    <property type="entry name" value="Sig_transdc_His_kin_sub2_dim/P"/>
</dbReference>